<sequence>MSGSTDEQAPMNMSDKRIRILMVLGGLVIAAIVAGVLGLRGGSATHDTASSVAATVHSTKAAQSTTASAKPAPGNGATPAASATRAPGVPDRAYATLVEIDAGRWPGSANAPGTKGGDQWMNRAGTLPKTDSSGKAITYQEWDVNPKQRGQTRDAERIVTGSDGSAYYTGDHYQTFTRMR</sequence>
<keyword evidence="4" id="KW-1133">Transmembrane helix</keyword>
<comment type="caution">
    <text evidence="5">The sequence shown here is derived from an EMBL/GenBank/DDBJ whole genome shotgun (WGS) entry which is preliminary data.</text>
</comment>
<dbReference type="Gene3D" id="3.10.450.30">
    <property type="entry name" value="Microbial ribonucleases"/>
    <property type="match status" value="1"/>
</dbReference>
<dbReference type="SUPFAM" id="SSF53933">
    <property type="entry name" value="Microbial ribonucleases"/>
    <property type="match status" value="1"/>
</dbReference>
<name>A0ABU1XLJ3_9NOCA</name>
<keyword evidence="4" id="KW-0472">Membrane</keyword>
<dbReference type="RefSeq" id="WP_310405920.1">
    <property type="nucleotide sequence ID" value="NZ_JAVDWW010000008.1"/>
</dbReference>
<dbReference type="InterPro" id="IPR016191">
    <property type="entry name" value="Ribonuclease/ribotoxin"/>
</dbReference>
<keyword evidence="1" id="KW-0540">Nuclease</keyword>
<dbReference type="Proteomes" id="UP001251217">
    <property type="component" value="Unassembled WGS sequence"/>
</dbReference>
<gene>
    <name evidence="5" type="ORF">J2W56_004973</name>
</gene>
<dbReference type="InterPro" id="IPR000026">
    <property type="entry name" value="N1-like"/>
</dbReference>
<evidence type="ECO:0000313" key="5">
    <source>
        <dbReference type="EMBL" id="MDR7171214.1"/>
    </source>
</evidence>
<dbReference type="EMBL" id="JAVDWW010000008">
    <property type="protein sequence ID" value="MDR7171214.1"/>
    <property type="molecule type" value="Genomic_DNA"/>
</dbReference>
<evidence type="ECO:0000256" key="1">
    <source>
        <dbReference type="ARBA" id="ARBA00022722"/>
    </source>
</evidence>
<keyword evidence="6" id="KW-1185">Reference proteome</keyword>
<organism evidence="5 6">
    <name type="scientific">Nocardia kruczakiae</name>
    <dbReference type="NCBI Taxonomy" id="261477"/>
    <lineage>
        <taxon>Bacteria</taxon>
        <taxon>Bacillati</taxon>
        <taxon>Actinomycetota</taxon>
        <taxon>Actinomycetes</taxon>
        <taxon>Mycobacteriales</taxon>
        <taxon>Nocardiaceae</taxon>
        <taxon>Nocardia</taxon>
    </lineage>
</organism>
<evidence type="ECO:0000313" key="6">
    <source>
        <dbReference type="Proteomes" id="UP001251217"/>
    </source>
</evidence>
<evidence type="ECO:0000256" key="3">
    <source>
        <dbReference type="SAM" id="MobiDB-lite"/>
    </source>
</evidence>
<keyword evidence="4" id="KW-0812">Transmembrane</keyword>
<accession>A0ABU1XLJ3</accession>
<evidence type="ECO:0000256" key="2">
    <source>
        <dbReference type="ARBA" id="ARBA00022801"/>
    </source>
</evidence>
<evidence type="ECO:0000256" key="4">
    <source>
        <dbReference type="SAM" id="Phobius"/>
    </source>
</evidence>
<feature type="region of interest" description="Disordered" evidence="3">
    <location>
        <begin position="62"/>
        <end position="87"/>
    </location>
</feature>
<protein>
    <submittedName>
        <fullName evidence="5">Guanyl-specific ribonuclease Sa</fullName>
    </submittedName>
</protein>
<proteinExistence type="predicted"/>
<feature type="transmembrane region" description="Helical" evidence="4">
    <location>
        <begin position="20"/>
        <end position="39"/>
    </location>
</feature>
<keyword evidence="2" id="KW-0378">Hydrolase</keyword>
<feature type="compositionally biased region" description="Low complexity" evidence="3">
    <location>
        <begin position="62"/>
        <end position="73"/>
    </location>
</feature>
<reference evidence="5 6" key="1">
    <citation type="submission" date="2023-07" db="EMBL/GenBank/DDBJ databases">
        <title>Sorghum-associated microbial communities from plants grown in Nebraska, USA.</title>
        <authorList>
            <person name="Schachtman D."/>
        </authorList>
    </citation>
    <scope>NUCLEOTIDE SEQUENCE [LARGE SCALE GENOMIC DNA]</scope>
    <source>
        <strain evidence="5 6">4272</strain>
    </source>
</reference>
<dbReference type="Pfam" id="PF00545">
    <property type="entry name" value="Ribonuclease"/>
    <property type="match status" value="1"/>
</dbReference>